<comment type="function">
    <text evidence="10">Ubiquitin-protein ligase that probably functions as an E3 ligase in conjunction with specific E1 and E2 ligases. May also function as an E4 ligase mediating the assembly of polyubiquitin chains on substrates ubiquitinated by another E3 ubiquitin ligase. Mediates 'Lys-48'-linked polyubiquitination of substrates.</text>
</comment>
<dbReference type="GO" id="GO:0000151">
    <property type="term" value="C:ubiquitin ligase complex"/>
    <property type="evidence" value="ECO:0007669"/>
    <property type="project" value="InterPro"/>
</dbReference>
<protein>
    <recommendedName>
        <fullName evidence="11">Ubiquitin conjugation factor E4 A</fullName>
        <ecNumber evidence="5">2.3.2.27</ecNumber>
    </recommendedName>
</protein>
<comment type="caution">
    <text evidence="14">The sequence shown here is derived from an EMBL/GenBank/DDBJ whole genome shotgun (WGS) entry which is preliminary data.</text>
</comment>
<keyword evidence="8" id="KW-0833">Ubl conjugation pathway</keyword>
<dbReference type="SMART" id="SM00504">
    <property type="entry name" value="Ubox"/>
    <property type="match status" value="1"/>
</dbReference>
<keyword evidence="7" id="KW-0808">Transferase</keyword>
<dbReference type="GO" id="GO:0034450">
    <property type="term" value="F:ubiquitin-ubiquitin ligase activity"/>
    <property type="evidence" value="ECO:0007669"/>
    <property type="project" value="InterPro"/>
</dbReference>
<evidence type="ECO:0000259" key="13">
    <source>
        <dbReference type="PROSITE" id="PS51698"/>
    </source>
</evidence>
<dbReference type="GO" id="GO:0000209">
    <property type="term" value="P:protein polyubiquitination"/>
    <property type="evidence" value="ECO:0007669"/>
    <property type="project" value="TreeGrafter"/>
</dbReference>
<dbReference type="GO" id="GO:0005737">
    <property type="term" value="C:cytoplasm"/>
    <property type="evidence" value="ECO:0007669"/>
    <property type="project" value="UniProtKB-SubCell"/>
</dbReference>
<dbReference type="InterPro" id="IPR003613">
    <property type="entry name" value="Ubox_domain"/>
</dbReference>
<evidence type="ECO:0000256" key="11">
    <source>
        <dbReference type="ARBA" id="ARBA00040077"/>
    </source>
</evidence>
<keyword evidence="6" id="KW-0963">Cytoplasm</keyword>
<comment type="catalytic activity">
    <reaction evidence="1">
        <text>S-ubiquitinyl-[E2 ubiquitin-conjugating enzyme]-L-cysteine + [acceptor protein]-L-lysine = [E2 ubiquitin-conjugating enzyme]-L-cysteine + N(6)-ubiquitinyl-[acceptor protein]-L-lysine.</text>
        <dbReference type="EC" id="2.3.2.27"/>
    </reaction>
</comment>
<comment type="similarity">
    <text evidence="4">Belongs to the ubiquitin conjugation factor E4 family.</text>
</comment>
<organism evidence="14 15">
    <name type="scientific">Sarcoptes scabiei</name>
    <name type="common">Itch mite</name>
    <name type="synonym">Acarus scabiei</name>
    <dbReference type="NCBI Taxonomy" id="52283"/>
    <lineage>
        <taxon>Eukaryota</taxon>
        <taxon>Metazoa</taxon>
        <taxon>Ecdysozoa</taxon>
        <taxon>Arthropoda</taxon>
        <taxon>Chelicerata</taxon>
        <taxon>Arachnida</taxon>
        <taxon>Acari</taxon>
        <taxon>Acariformes</taxon>
        <taxon>Sarcoptiformes</taxon>
        <taxon>Astigmata</taxon>
        <taxon>Psoroptidia</taxon>
        <taxon>Sarcoptoidea</taxon>
        <taxon>Sarcoptidae</taxon>
        <taxon>Sarcoptinae</taxon>
        <taxon>Sarcoptes</taxon>
    </lineage>
</organism>
<feature type="region of interest" description="Disordered" evidence="12">
    <location>
        <begin position="24"/>
        <end position="44"/>
    </location>
</feature>
<evidence type="ECO:0000256" key="8">
    <source>
        <dbReference type="ARBA" id="ARBA00022786"/>
    </source>
</evidence>
<dbReference type="Pfam" id="PF04564">
    <property type="entry name" value="U-box"/>
    <property type="match status" value="1"/>
</dbReference>
<dbReference type="PROSITE" id="PS51698">
    <property type="entry name" value="U_BOX"/>
    <property type="match status" value="1"/>
</dbReference>
<dbReference type="InterPro" id="IPR045132">
    <property type="entry name" value="UBE4"/>
</dbReference>
<dbReference type="EMBL" id="JXLN01015804">
    <property type="protein sequence ID" value="KPM10823.1"/>
    <property type="molecule type" value="Genomic_DNA"/>
</dbReference>
<evidence type="ECO:0000256" key="2">
    <source>
        <dbReference type="ARBA" id="ARBA00004496"/>
    </source>
</evidence>
<evidence type="ECO:0000256" key="4">
    <source>
        <dbReference type="ARBA" id="ARBA00007434"/>
    </source>
</evidence>
<evidence type="ECO:0000256" key="9">
    <source>
        <dbReference type="ARBA" id="ARBA00022990"/>
    </source>
</evidence>
<evidence type="ECO:0000256" key="10">
    <source>
        <dbReference type="ARBA" id="ARBA00037624"/>
    </source>
</evidence>
<comment type="subcellular location">
    <subcellularLocation>
        <location evidence="2">Cytoplasm</location>
    </subcellularLocation>
</comment>
<proteinExistence type="inferred from homology"/>
<accession>A0A132AIR6</accession>
<evidence type="ECO:0000313" key="15">
    <source>
        <dbReference type="Proteomes" id="UP000616769"/>
    </source>
</evidence>
<dbReference type="GO" id="GO:0006511">
    <property type="term" value="P:ubiquitin-dependent protein catabolic process"/>
    <property type="evidence" value="ECO:0007669"/>
    <property type="project" value="InterPro"/>
</dbReference>
<dbReference type="FunFam" id="3.30.40.10:FF:000055">
    <property type="entry name" value="Ubiquitin conjugation factor e4 a"/>
    <property type="match status" value="1"/>
</dbReference>
<evidence type="ECO:0000256" key="1">
    <source>
        <dbReference type="ARBA" id="ARBA00000900"/>
    </source>
</evidence>
<dbReference type="SUPFAM" id="SSF57850">
    <property type="entry name" value="RING/U-box"/>
    <property type="match status" value="1"/>
</dbReference>
<evidence type="ECO:0000313" key="14">
    <source>
        <dbReference type="EMBL" id="KPM10823.1"/>
    </source>
</evidence>
<feature type="compositionally biased region" description="Basic and acidic residues" evidence="12">
    <location>
        <begin position="28"/>
        <end position="40"/>
    </location>
</feature>
<dbReference type="GO" id="GO:0036503">
    <property type="term" value="P:ERAD pathway"/>
    <property type="evidence" value="ECO:0007669"/>
    <property type="project" value="InterPro"/>
</dbReference>
<dbReference type="Gene3D" id="3.30.40.10">
    <property type="entry name" value="Zinc/RING finger domain, C3HC4 (zinc finger)"/>
    <property type="match status" value="1"/>
</dbReference>
<dbReference type="GO" id="GO:0005634">
    <property type="term" value="C:nucleus"/>
    <property type="evidence" value="ECO:0007669"/>
    <property type="project" value="TreeGrafter"/>
</dbReference>
<dbReference type="Proteomes" id="UP000616769">
    <property type="component" value="Unassembled WGS sequence"/>
</dbReference>
<gene>
    <name evidence="14" type="ORF">QR98_0093860</name>
</gene>
<evidence type="ECO:0000256" key="7">
    <source>
        <dbReference type="ARBA" id="ARBA00022679"/>
    </source>
</evidence>
<evidence type="ECO:0000256" key="12">
    <source>
        <dbReference type="SAM" id="MobiDB-lite"/>
    </source>
</evidence>
<dbReference type="VEuPathDB" id="VectorBase:SSCA009982"/>
<dbReference type="InterPro" id="IPR013083">
    <property type="entry name" value="Znf_RING/FYVE/PHD"/>
</dbReference>
<dbReference type="AlphaFoldDB" id="A0A132AIR6"/>
<name>A0A132AIR6_SARSC</name>
<reference evidence="14 15" key="1">
    <citation type="journal article" date="2015" name="Parasit. Vectors">
        <title>Draft genome of the scabies mite.</title>
        <authorList>
            <person name="Rider S.D.Jr."/>
            <person name="Morgan M.S."/>
            <person name="Arlian L.G."/>
        </authorList>
    </citation>
    <scope>NUCLEOTIDE SEQUENCE [LARGE SCALE GENOMIC DNA]</scope>
    <source>
        <strain evidence="14">Arlian Lab</strain>
    </source>
</reference>
<comment type="pathway">
    <text evidence="3">Protein modification; protein ubiquitination.</text>
</comment>
<evidence type="ECO:0000256" key="3">
    <source>
        <dbReference type="ARBA" id="ARBA00004906"/>
    </source>
</evidence>
<evidence type="ECO:0000256" key="5">
    <source>
        <dbReference type="ARBA" id="ARBA00012483"/>
    </source>
</evidence>
<dbReference type="PANTHER" id="PTHR13931">
    <property type="entry name" value="UBIQUITINATION FACTOR E4"/>
    <property type="match status" value="1"/>
</dbReference>
<sequence>MNENERVYYHQYLTAIFQIQLTDENDGDENKDNDQSDRQKKQSKLSTIDVEYNRNDLEISCLMVSVAENRHLYFDNFSHFVFETLMDLKMNSSPYYIDKRFFQDKNILFDHHFRVFDCYENRLAYLFDCYCRWKFIKDYANLVPEIERKKIHRYIIDQAALLLTMPYMNIRYEQQNSNITPINDLFAVLTKRTECLSDYIQCSKSFFLEIIDAIYEASVNSDHKTTSSQDNSTEFESTLADVSKEELKIEPIVGGIYRNFCKKFRKNHKLTGSFINDATTLSVLLASPIISEIFIDLNSPRELLEEANTELPSNTIPTPTLSLNDNNSQIRNILNLFNLDSSNSNASASNSNSNNQLAERFYHESLLGILLSNSPLPSIFTKQKDNLIMFFMSNNNYEYQFFNQPTTTNASDLQRTQSLIDSNLSRLRFNLTDLFFSLLRSSPKIRFKTLKWLECCLATFNNRSKLWSNEILSILIGNQAPVSDGFMLNLSAVLLNLSKPFFASEINNVMLPVYPNYSINSKMLKIDPNYLKYCKKGGSDSNQEYAPYLKIMKQETVLISDSDSSNQTENTAENANQPQFITRCFYMAHKAFHLGFRVVHERFTTVWQENNSLQQRLESLGLTNLRNVNRDTLTTEQRETLRKYEENLTIYLSMRSTLLETHYINHMMEFYIASAAWINNLAVQPSVEDAMAGFKQIISNYDKKSAANYFSTPPSKCLSLIPEFIIQNIIDFLIFLRYFEIKPLSLTIQTSFEPLFIMVLLFMGSPNRMRNPHLRAKMAEMLEALLPTVQKNIQPSTFEDIFTRAYIVEELFPTLLNGFVSIEISEDANNADVVAFEQKFNYRRPMYVVFKYLCTIESHQRRLISLAQHAEINIDNVQAPIFLKFINLLINDAIFLLDEGLSLMSKLRELQQERETYWAEWSQFQRQQNENNFNVFGRLAKFHNFIGRDTIETLSIITSYVTSIFSHHILMDRMAAMLNYFLFNLVGPNKINFKVKQMTDFEFDPSELVKNICRIYVNLACNNPLSFDFNIVGNQNTKSINPKYEQFCLAIGRDDRSYSPQLLIQAEQLLTTKLGQPMLGQDMLVVDRSVKEMLQRYKNNEIPMEDIPEEFLDPLMNTLMSDPVILPNSHKVLDRATITRHLLRQVLSDDRTDPYTRTPLTMDMLISDIELRKRIEEFVKERMHGRG</sequence>
<dbReference type="OrthoDB" id="20295at2759"/>
<dbReference type="EC" id="2.3.2.27" evidence="5"/>
<evidence type="ECO:0000256" key="6">
    <source>
        <dbReference type="ARBA" id="ARBA00022490"/>
    </source>
</evidence>
<dbReference type="UniPathway" id="UPA00143"/>
<dbReference type="PANTHER" id="PTHR13931:SF16">
    <property type="entry name" value="UBIQUITIN CONJUGATION FACTOR E4 A"/>
    <property type="match status" value="1"/>
</dbReference>
<dbReference type="InterPro" id="IPR019474">
    <property type="entry name" value="Ub_conjug_fac_E4_core"/>
</dbReference>
<keyword evidence="9" id="KW-0007">Acetylation</keyword>
<dbReference type="Pfam" id="PF10408">
    <property type="entry name" value="Ufd2P_core"/>
    <property type="match status" value="1"/>
</dbReference>
<feature type="domain" description="U-box" evidence="13">
    <location>
        <begin position="1106"/>
        <end position="1185"/>
    </location>
</feature>